<comment type="caution">
    <text evidence="2">The sequence shown here is derived from an EMBL/GenBank/DDBJ whole genome shotgun (WGS) entry which is preliminary data.</text>
</comment>
<evidence type="ECO:0000256" key="1">
    <source>
        <dbReference type="SAM" id="Phobius"/>
    </source>
</evidence>
<evidence type="ECO:0000313" key="3">
    <source>
        <dbReference type="Proteomes" id="UP000199468"/>
    </source>
</evidence>
<protein>
    <recommendedName>
        <fullName evidence="4">ABC transporter permease</fullName>
    </recommendedName>
</protein>
<evidence type="ECO:0008006" key="4">
    <source>
        <dbReference type="Google" id="ProtNLM"/>
    </source>
</evidence>
<reference evidence="2 3" key="1">
    <citation type="submission" date="2016-10" db="EMBL/GenBank/DDBJ databases">
        <authorList>
            <person name="Varghese N."/>
            <person name="Submissions S."/>
        </authorList>
    </citation>
    <scope>NUCLEOTIDE SEQUENCE [LARGE SCALE GENOMIC DNA]</scope>
    <source>
        <strain evidence="2 3">DSM 26672</strain>
    </source>
</reference>
<keyword evidence="1" id="KW-0812">Transmembrane</keyword>
<organism evidence="2 3">
    <name type="scientific">Bosea robiniae</name>
    <dbReference type="NCBI Taxonomy" id="1036780"/>
    <lineage>
        <taxon>Bacteria</taxon>
        <taxon>Pseudomonadati</taxon>
        <taxon>Pseudomonadota</taxon>
        <taxon>Alphaproteobacteria</taxon>
        <taxon>Hyphomicrobiales</taxon>
        <taxon>Boseaceae</taxon>
        <taxon>Bosea</taxon>
    </lineage>
</organism>
<accession>A0ABY0NFI3</accession>
<proteinExistence type="predicted"/>
<sequence>MTWLWSKITGAASAVGIALSLLFVARLKGRSEGKAALQAEQDQKRAQARQVKKELDDEVDGLGHADVDERFGRWLRR</sequence>
<keyword evidence="1" id="KW-1133">Transmembrane helix</keyword>
<gene>
    <name evidence="2" type="ORF">SAMN05421844_101441</name>
</gene>
<feature type="transmembrane region" description="Helical" evidence="1">
    <location>
        <begin position="6"/>
        <end position="25"/>
    </location>
</feature>
<dbReference type="Proteomes" id="UP000199468">
    <property type="component" value="Unassembled WGS sequence"/>
</dbReference>
<keyword evidence="3" id="KW-1185">Reference proteome</keyword>
<evidence type="ECO:0000313" key="2">
    <source>
        <dbReference type="EMBL" id="SDF36684.1"/>
    </source>
</evidence>
<dbReference type="EMBL" id="FNBZ01000001">
    <property type="protein sequence ID" value="SDF36684.1"/>
    <property type="molecule type" value="Genomic_DNA"/>
</dbReference>
<name>A0ABY0NFI3_9HYPH</name>
<keyword evidence="1" id="KW-0472">Membrane</keyword>
<dbReference type="RefSeq" id="WP_091855633.1">
    <property type="nucleotide sequence ID" value="NZ_FNBZ01000001.1"/>
</dbReference>